<comment type="caution">
    <text evidence="1">The sequence shown here is derived from an EMBL/GenBank/DDBJ whole genome shotgun (WGS) entry which is preliminary data.</text>
</comment>
<gene>
    <name evidence="1" type="ORF">CHS0354_042168</name>
</gene>
<proteinExistence type="predicted"/>
<dbReference type="AlphaFoldDB" id="A0AAE0TNH3"/>
<accession>A0AAE0TNH3</accession>
<reference evidence="1" key="1">
    <citation type="journal article" date="2021" name="Genome Biol. Evol.">
        <title>A High-Quality Reference Genome for a Parasitic Bivalve with Doubly Uniparental Inheritance (Bivalvia: Unionida).</title>
        <authorList>
            <person name="Smith C.H."/>
        </authorList>
    </citation>
    <scope>NUCLEOTIDE SEQUENCE</scope>
    <source>
        <strain evidence="1">CHS0354</strain>
    </source>
</reference>
<dbReference type="Proteomes" id="UP001195483">
    <property type="component" value="Unassembled WGS sequence"/>
</dbReference>
<keyword evidence="2" id="KW-1185">Reference proteome</keyword>
<evidence type="ECO:0000313" key="1">
    <source>
        <dbReference type="EMBL" id="KAK3612648.1"/>
    </source>
</evidence>
<name>A0AAE0TNH3_9BIVA</name>
<sequence>MLTFLFVIQLKVTAQEVSNGRIVNNIRLYRSLTSHLYPRVFEPLLDPRGYVRKPCQWLRMGCLFFSYTTQICTLPITVKGIPKDNEVTLDCHLEECEGDPKCGCKDRIVLNKNDMARCRFNLFQEETAIQTLLTQQIFWDLCTIITTSFTLHDLLNDAIERSTIVIKGNEIFSLENSFQDLIITEDPYT</sequence>
<dbReference type="EMBL" id="JAEAOA010002353">
    <property type="protein sequence ID" value="KAK3612648.1"/>
    <property type="molecule type" value="Genomic_DNA"/>
</dbReference>
<reference evidence="1" key="3">
    <citation type="submission" date="2023-05" db="EMBL/GenBank/DDBJ databases">
        <authorList>
            <person name="Smith C.H."/>
        </authorList>
    </citation>
    <scope>NUCLEOTIDE SEQUENCE</scope>
    <source>
        <strain evidence="1">CHS0354</strain>
        <tissue evidence="1">Mantle</tissue>
    </source>
</reference>
<protein>
    <submittedName>
        <fullName evidence="1">Uncharacterized protein</fullName>
    </submittedName>
</protein>
<reference evidence="1" key="2">
    <citation type="journal article" date="2021" name="Genome Biol. Evol.">
        <title>Developing a high-quality reference genome for a parasitic bivalve with doubly uniparental inheritance (Bivalvia: Unionida).</title>
        <authorList>
            <person name="Smith C.H."/>
        </authorList>
    </citation>
    <scope>NUCLEOTIDE SEQUENCE</scope>
    <source>
        <strain evidence="1">CHS0354</strain>
        <tissue evidence="1">Mantle</tissue>
    </source>
</reference>
<organism evidence="1 2">
    <name type="scientific">Potamilus streckersoni</name>
    <dbReference type="NCBI Taxonomy" id="2493646"/>
    <lineage>
        <taxon>Eukaryota</taxon>
        <taxon>Metazoa</taxon>
        <taxon>Spiralia</taxon>
        <taxon>Lophotrochozoa</taxon>
        <taxon>Mollusca</taxon>
        <taxon>Bivalvia</taxon>
        <taxon>Autobranchia</taxon>
        <taxon>Heteroconchia</taxon>
        <taxon>Palaeoheterodonta</taxon>
        <taxon>Unionida</taxon>
        <taxon>Unionoidea</taxon>
        <taxon>Unionidae</taxon>
        <taxon>Ambleminae</taxon>
        <taxon>Lampsilini</taxon>
        <taxon>Potamilus</taxon>
    </lineage>
</organism>
<evidence type="ECO:0000313" key="2">
    <source>
        <dbReference type="Proteomes" id="UP001195483"/>
    </source>
</evidence>